<evidence type="ECO:0000313" key="7">
    <source>
        <dbReference type="EMBL" id="ASM76246.1"/>
    </source>
</evidence>
<evidence type="ECO:0000256" key="4">
    <source>
        <dbReference type="ARBA" id="ARBA00023014"/>
    </source>
</evidence>
<dbReference type="GO" id="GO:0046872">
    <property type="term" value="F:metal ion binding"/>
    <property type="evidence" value="ECO:0007669"/>
    <property type="project" value="UniProtKB-KW"/>
</dbReference>
<dbReference type="Proteomes" id="UP000199729">
    <property type="component" value="Chromosome"/>
</dbReference>
<evidence type="ECO:0000256" key="2">
    <source>
        <dbReference type="ARBA" id="ARBA00022723"/>
    </source>
</evidence>
<dbReference type="SUPFAM" id="SSF50022">
    <property type="entry name" value="ISP domain"/>
    <property type="match status" value="1"/>
</dbReference>
<dbReference type="PANTHER" id="PTHR40261">
    <property type="match status" value="1"/>
</dbReference>
<dbReference type="EMBL" id="CP022423">
    <property type="protein sequence ID" value="ASM76246.1"/>
    <property type="molecule type" value="Genomic_DNA"/>
</dbReference>
<dbReference type="GO" id="GO:0051537">
    <property type="term" value="F:2 iron, 2 sulfur cluster binding"/>
    <property type="evidence" value="ECO:0007669"/>
    <property type="project" value="UniProtKB-KW"/>
</dbReference>
<dbReference type="Gene3D" id="2.102.10.10">
    <property type="entry name" value="Rieske [2Fe-2S] iron-sulphur domain"/>
    <property type="match status" value="1"/>
</dbReference>
<proteinExistence type="predicted"/>
<feature type="region of interest" description="Disordered" evidence="5">
    <location>
        <begin position="129"/>
        <end position="153"/>
    </location>
</feature>
<dbReference type="AlphaFoldDB" id="A0A221KB60"/>
<keyword evidence="4" id="KW-0411">Iron-sulfur</keyword>
<organism evidence="7 8">
    <name type="scientific">Vitreoscilla filiformis</name>
    <dbReference type="NCBI Taxonomy" id="63"/>
    <lineage>
        <taxon>Bacteria</taxon>
        <taxon>Pseudomonadati</taxon>
        <taxon>Pseudomonadota</taxon>
        <taxon>Betaproteobacteria</taxon>
        <taxon>Neisseriales</taxon>
        <taxon>Neisseriaceae</taxon>
        <taxon>Vitreoscilla</taxon>
    </lineage>
</organism>
<keyword evidence="8" id="KW-1185">Reference proteome</keyword>
<evidence type="ECO:0000256" key="5">
    <source>
        <dbReference type="SAM" id="MobiDB-lite"/>
    </source>
</evidence>
<dbReference type="RefSeq" id="WP_089415641.1">
    <property type="nucleotide sequence ID" value="NZ_CP022423.1"/>
</dbReference>
<dbReference type="InterPro" id="IPR036922">
    <property type="entry name" value="Rieske_2Fe-2S_sf"/>
</dbReference>
<name>A0A221KB60_VITFI</name>
<dbReference type="KEGG" id="vff:VITFI_CDS0467"/>
<sequence length="153" mass="16698">MQPVPPSAIDTPPQRLCASADLIERGRAHGFDLTWNGQTVPAFALRFEGRVVAYLNRCAHVPVEMDWQPGQFLDQDGRWIVCAIHGAAYEPADGHCVAGPCAGRRLQAVRVMEHDGSVFWWPQAPLARPTRSESPSATRPVPTCVAPPPEALP</sequence>
<dbReference type="Pfam" id="PF00355">
    <property type="entry name" value="Rieske"/>
    <property type="match status" value="1"/>
</dbReference>
<accession>A0A221KB60</accession>
<reference evidence="7 8" key="1">
    <citation type="submission" date="2017-07" db="EMBL/GenBank/DDBJ databases">
        <title>Complete Genome Sequence of the cosmetic ferment Vitreoscilla filiformis (ATCC15551).</title>
        <authorList>
            <person name="Contreras S."/>
            <person name="Sagory-Zalkind P."/>
            <person name="Blanquart H."/>
            <person name="Iltis A."/>
            <person name="Morand S.C."/>
        </authorList>
    </citation>
    <scope>NUCLEOTIDE SEQUENCE [LARGE SCALE GENOMIC DNA]</scope>
    <source>
        <strain evidence="7 8">ATCC 15551</strain>
    </source>
</reference>
<evidence type="ECO:0000259" key="6">
    <source>
        <dbReference type="PROSITE" id="PS51296"/>
    </source>
</evidence>
<protein>
    <submittedName>
        <fullName evidence="7">(2Fe-2S)-binding protein</fullName>
    </submittedName>
</protein>
<keyword evidence="1" id="KW-0001">2Fe-2S</keyword>
<evidence type="ECO:0000313" key="8">
    <source>
        <dbReference type="Proteomes" id="UP000199729"/>
    </source>
</evidence>
<dbReference type="PANTHER" id="PTHR40261:SF1">
    <property type="entry name" value="RIESKE DOMAIN-CONTAINING PROTEIN"/>
    <property type="match status" value="1"/>
</dbReference>
<keyword evidence="3" id="KW-0408">Iron</keyword>
<dbReference type="PROSITE" id="PS51296">
    <property type="entry name" value="RIESKE"/>
    <property type="match status" value="1"/>
</dbReference>
<gene>
    <name evidence="7" type="ORF">VITFI_CDS0467</name>
</gene>
<dbReference type="InterPro" id="IPR017941">
    <property type="entry name" value="Rieske_2Fe-2S"/>
</dbReference>
<evidence type="ECO:0000256" key="3">
    <source>
        <dbReference type="ARBA" id="ARBA00023004"/>
    </source>
</evidence>
<evidence type="ECO:0000256" key="1">
    <source>
        <dbReference type="ARBA" id="ARBA00022714"/>
    </source>
</evidence>
<feature type="domain" description="Rieske" evidence="6">
    <location>
        <begin position="14"/>
        <end position="120"/>
    </location>
</feature>
<keyword evidence="2" id="KW-0479">Metal-binding</keyword>
<dbReference type="OrthoDB" id="9794779at2"/>